<dbReference type="OrthoDB" id="2666783at2759"/>
<dbReference type="Proteomes" id="UP000184267">
    <property type="component" value="Unassembled WGS sequence"/>
</dbReference>
<keyword evidence="3" id="KW-1185">Reference proteome</keyword>
<comment type="caution">
    <text evidence="2">The sequence shown here is derived from an EMBL/GenBank/DDBJ whole genome shotgun (WGS) entry which is preliminary data.</text>
</comment>
<dbReference type="AlphaFoldDB" id="A0A1M2W488"/>
<reference evidence="2 3" key="1">
    <citation type="submission" date="2016-10" db="EMBL/GenBank/DDBJ databases">
        <title>Genome sequence of the basidiomycete white-rot fungus Trametes pubescens.</title>
        <authorList>
            <person name="Makela M.R."/>
            <person name="Granchi Z."/>
            <person name="Peng M."/>
            <person name="De Vries R.P."/>
            <person name="Grigoriev I."/>
            <person name="Riley R."/>
            <person name="Hilden K."/>
        </authorList>
    </citation>
    <scope>NUCLEOTIDE SEQUENCE [LARGE SCALE GENOMIC DNA]</scope>
    <source>
        <strain evidence="2 3">FBCC735</strain>
    </source>
</reference>
<evidence type="ECO:0000256" key="1">
    <source>
        <dbReference type="SAM" id="MobiDB-lite"/>
    </source>
</evidence>
<evidence type="ECO:0000313" key="2">
    <source>
        <dbReference type="EMBL" id="OJT14590.1"/>
    </source>
</evidence>
<dbReference type="EMBL" id="MNAD01000276">
    <property type="protein sequence ID" value="OJT14590.1"/>
    <property type="molecule type" value="Genomic_DNA"/>
</dbReference>
<evidence type="ECO:0000313" key="3">
    <source>
        <dbReference type="Proteomes" id="UP000184267"/>
    </source>
</evidence>
<feature type="compositionally biased region" description="Low complexity" evidence="1">
    <location>
        <begin position="79"/>
        <end position="88"/>
    </location>
</feature>
<feature type="compositionally biased region" description="Polar residues" evidence="1">
    <location>
        <begin position="111"/>
        <end position="125"/>
    </location>
</feature>
<feature type="compositionally biased region" description="Low complexity" evidence="1">
    <location>
        <begin position="51"/>
        <end position="66"/>
    </location>
</feature>
<feature type="region of interest" description="Disordered" evidence="1">
    <location>
        <begin position="35"/>
        <end position="201"/>
    </location>
</feature>
<organism evidence="2 3">
    <name type="scientific">Trametes pubescens</name>
    <name type="common">White-rot fungus</name>
    <dbReference type="NCBI Taxonomy" id="154538"/>
    <lineage>
        <taxon>Eukaryota</taxon>
        <taxon>Fungi</taxon>
        <taxon>Dikarya</taxon>
        <taxon>Basidiomycota</taxon>
        <taxon>Agaricomycotina</taxon>
        <taxon>Agaricomycetes</taxon>
        <taxon>Polyporales</taxon>
        <taxon>Polyporaceae</taxon>
        <taxon>Trametes</taxon>
    </lineage>
</organism>
<feature type="compositionally biased region" description="Low complexity" evidence="1">
    <location>
        <begin position="153"/>
        <end position="162"/>
    </location>
</feature>
<dbReference type="OMA" id="YLCIMSR"/>
<accession>A0A1M2W488</accession>
<dbReference type="STRING" id="154538.A0A1M2W488"/>
<gene>
    <name evidence="2" type="ORF">TRAPUB_8836</name>
</gene>
<name>A0A1M2W488_TRAPU</name>
<sequence>MSRVPRPFPLVTPLDLLETQTGSWTTSIVSMHSATHLLPPSDSPPLQNRPSTRSASSASVYSQSSAPRPKTVPKKLFVANATPANANTLPRTSTYGATDRDSEMREAAPSVLQSRFSTSSMESVQSAAPPARSPKPRRLFSLRASRAEHLFRRPTAPASLPASPRPSRDSPQRPAPGPLLLNTNPFSDPLSRHGTPQTARSGFSYNSGLSYASAATPVRYAQPPPEIFYPYAPSVSYPNSNSPYGSRAASPQVYAVGPPPPPPMQMQMLPQGYAYLAPYAVHYAGAPTRAHASTPSAVSIHSMSPSIHFAHASLSPISASGHPAALTPSHPANANIAMRAPAPVHLRGTSDPLFRPYSAGPGPRVGRRGAGVYDDADLALALPNPYPYMGGAEIRRYGSVPHMRSAAGYGYGDRAPSAAATAADDPRWRAAVLQAAAAAAGRG</sequence>
<protein>
    <submittedName>
        <fullName evidence="2">Uncharacterized protein</fullName>
    </submittedName>
</protein>
<feature type="region of interest" description="Disordered" evidence="1">
    <location>
        <begin position="349"/>
        <end position="368"/>
    </location>
</feature>
<proteinExistence type="predicted"/>